<gene>
    <name evidence="1" type="ORF">CKJ54_21955</name>
</gene>
<sequence length="478" mass="53596">MTITRHAARPLNEFMNDPISFFGQSYTRMHSIERPELEELQRQAMRVRFAEHYRSIEILRKLADRLGISALDDFDDIVPLMFSHTAFKSYPAALIDKKRFDLLTRWLDKLTSYDLSGVDTAGCAGIDDWIDRLDEQTPLEVITSSGTTGTISILPKDKQGAEEGMVLWKICLFQTFGQEPTEAELNPSVDVVWPNFASGKLGHLRIANMIKRGFTGGDETRFHALYPDAIDTDLMFLASKMRAAASRGELDRLEIDPALAARKDEFIAMQARQAADMEAFFTRLSDQLRGKRVFMLGTYHLMYDIAKAGLQRGVRNVFAPDSAILTGGGMKGIALPDDFMDVIKEFLGVDRIQVGYGFSESSTFHWGCSQGRYHVAPWVIPFVLDPDTSEPLPRTGVQTGRAAVYDILLRAHWGGVISGDEVTINWDLRCPCGQTSVAFEPDIIRYSEKQGVDDDRITCAATQEVHDEAVNFMKGIEL</sequence>
<organism evidence="1 2">
    <name type="scientific">Mycobacterium marseillense</name>
    <dbReference type="NCBI Taxonomy" id="701042"/>
    <lineage>
        <taxon>Bacteria</taxon>
        <taxon>Bacillati</taxon>
        <taxon>Actinomycetota</taxon>
        <taxon>Actinomycetes</taxon>
        <taxon>Mycobacteriales</taxon>
        <taxon>Mycobacteriaceae</taxon>
        <taxon>Mycobacterium</taxon>
        <taxon>Mycobacterium avium complex (MAC)</taxon>
    </lineage>
</organism>
<reference evidence="1 2" key="1">
    <citation type="submission" date="2017-08" db="EMBL/GenBank/DDBJ databases">
        <title>Phylogentic analysis of Mycobacterium avium complex whole genomes.</title>
        <authorList>
            <person name="Caverly L.J."/>
            <person name="Spilker T."/>
            <person name="LiPuma J."/>
        </authorList>
    </citation>
    <scope>NUCLEOTIDE SEQUENCE [LARGE SCALE GENOMIC DNA]</scope>
    <source>
        <strain evidence="1 2">FLAC0026</strain>
    </source>
</reference>
<accession>A0AAC9YN32</accession>
<dbReference type="AlphaFoldDB" id="A0AAC9YN32"/>
<dbReference type="Proteomes" id="UP000216246">
    <property type="component" value="Chromosome"/>
</dbReference>
<dbReference type="RefSeq" id="WP_095577863.1">
    <property type="nucleotide sequence ID" value="NZ_CP023147.1"/>
</dbReference>
<evidence type="ECO:0000313" key="1">
    <source>
        <dbReference type="EMBL" id="ASW92243.1"/>
    </source>
</evidence>
<evidence type="ECO:0008006" key="3">
    <source>
        <dbReference type="Google" id="ProtNLM"/>
    </source>
</evidence>
<dbReference type="KEGG" id="mmal:CKJ54_21955"/>
<proteinExistence type="predicted"/>
<evidence type="ECO:0000313" key="2">
    <source>
        <dbReference type="Proteomes" id="UP000216246"/>
    </source>
</evidence>
<dbReference type="EMBL" id="CP023147">
    <property type="protein sequence ID" value="ASW92243.1"/>
    <property type="molecule type" value="Genomic_DNA"/>
</dbReference>
<protein>
    <recommendedName>
        <fullName evidence="3">Acyl-protein synthetase LuxE domain-containing protein</fullName>
    </recommendedName>
</protein>
<name>A0AAC9YN32_9MYCO</name>
<dbReference type="Gene3D" id="3.40.50.12780">
    <property type="entry name" value="N-terminal domain of ligase-like"/>
    <property type="match status" value="1"/>
</dbReference>
<dbReference type="InterPro" id="IPR042099">
    <property type="entry name" value="ANL_N_sf"/>
</dbReference>